<evidence type="ECO:0000256" key="3">
    <source>
        <dbReference type="ARBA" id="ARBA00022692"/>
    </source>
</evidence>
<evidence type="ECO:0000313" key="7">
    <source>
        <dbReference type="EMBL" id="KAE8658273.1"/>
    </source>
</evidence>
<evidence type="ECO:0000256" key="6">
    <source>
        <dbReference type="SAM" id="Phobius"/>
    </source>
</evidence>
<feature type="transmembrane region" description="Helical" evidence="6">
    <location>
        <begin position="113"/>
        <end position="134"/>
    </location>
</feature>
<feature type="transmembrane region" description="Helical" evidence="6">
    <location>
        <begin position="236"/>
        <end position="256"/>
    </location>
</feature>
<reference evidence="7" key="1">
    <citation type="submission" date="2019-09" db="EMBL/GenBank/DDBJ databases">
        <title>Draft genome information of white flower Hibiscus syriacus.</title>
        <authorList>
            <person name="Kim Y.-M."/>
        </authorList>
    </citation>
    <scope>NUCLEOTIDE SEQUENCE [LARGE SCALE GENOMIC DNA]</scope>
    <source>
        <strain evidence="7">YM2019G1</strain>
    </source>
</reference>
<comment type="caution">
    <text evidence="7">The sequence shown here is derived from an EMBL/GenBank/DDBJ whole genome shotgun (WGS) entry which is preliminary data.</text>
</comment>
<comment type="similarity">
    <text evidence="2">Belongs to the TMEM19 family.</text>
</comment>
<keyword evidence="4 6" id="KW-1133">Transmembrane helix</keyword>
<evidence type="ECO:0000256" key="4">
    <source>
        <dbReference type="ARBA" id="ARBA00022989"/>
    </source>
</evidence>
<sequence length="314" mass="33842">MEKALIQPLIAVLISSLIAIRSYTRKTLDLSGALAGFLVMTIHFAVGYRSFLLLLFFTYIYIVWLPRKSSINGNLRFGAMLLAFFFTSSKLTKVGEEKKRRVDADFKEGGQRNWIQVFFNSGIAAVLSLAIGNLTGWEDKCLDSKDSVLITSLIGGIIGHYSCCNGDTWSSELGVLSDDQPRLITTFKPVRRGTNGGVTKTGLLAALAAGSVIGLTFVVVGFFTTRCSDGMAVKQLLVMPLSAVAGLLGSLIDSLLGATLQYSGFCTVRNKVVGKPGPTVRKISGLNFLDNNAVNLVSVLLTTLLTSIACVYIF</sequence>
<evidence type="ECO:0000256" key="1">
    <source>
        <dbReference type="ARBA" id="ARBA00004141"/>
    </source>
</evidence>
<accession>A0A6A2WH82</accession>
<feature type="transmembrane region" description="Helical" evidence="6">
    <location>
        <begin position="6"/>
        <end position="23"/>
    </location>
</feature>
<dbReference type="Proteomes" id="UP000436088">
    <property type="component" value="Unassembled WGS sequence"/>
</dbReference>
<dbReference type="PANTHER" id="PTHR13353">
    <property type="entry name" value="TRANSMEMBRANE PROTEIN 19"/>
    <property type="match status" value="1"/>
</dbReference>
<protein>
    <submittedName>
        <fullName evidence="7">Integral membrane protein-like isoform 3</fullName>
    </submittedName>
</protein>
<name>A0A6A2WH82_HIBSY</name>
<dbReference type="PANTHER" id="PTHR13353:SF14">
    <property type="entry name" value="PROTEIN PGR"/>
    <property type="match status" value="1"/>
</dbReference>
<keyword evidence="8" id="KW-1185">Reference proteome</keyword>
<evidence type="ECO:0000313" key="8">
    <source>
        <dbReference type="Proteomes" id="UP000436088"/>
    </source>
</evidence>
<organism evidence="7 8">
    <name type="scientific">Hibiscus syriacus</name>
    <name type="common">Rose of Sharon</name>
    <dbReference type="NCBI Taxonomy" id="106335"/>
    <lineage>
        <taxon>Eukaryota</taxon>
        <taxon>Viridiplantae</taxon>
        <taxon>Streptophyta</taxon>
        <taxon>Embryophyta</taxon>
        <taxon>Tracheophyta</taxon>
        <taxon>Spermatophyta</taxon>
        <taxon>Magnoliopsida</taxon>
        <taxon>eudicotyledons</taxon>
        <taxon>Gunneridae</taxon>
        <taxon>Pentapetalae</taxon>
        <taxon>rosids</taxon>
        <taxon>malvids</taxon>
        <taxon>Malvales</taxon>
        <taxon>Malvaceae</taxon>
        <taxon>Malvoideae</taxon>
        <taxon>Hibiscus</taxon>
    </lineage>
</organism>
<dbReference type="AlphaFoldDB" id="A0A6A2WH82"/>
<dbReference type="InterPro" id="IPR002794">
    <property type="entry name" value="DUF92_TMEM19"/>
</dbReference>
<keyword evidence="3 6" id="KW-0812">Transmembrane</keyword>
<comment type="subcellular location">
    <subcellularLocation>
        <location evidence="1">Membrane</location>
        <topology evidence="1">Multi-pass membrane protein</topology>
    </subcellularLocation>
</comment>
<keyword evidence="5 6" id="KW-0472">Membrane</keyword>
<feature type="transmembrane region" description="Helical" evidence="6">
    <location>
        <begin position="293"/>
        <end position="313"/>
    </location>
</feature>
<evidence type="ECO:0000256" key="5">
    <source>
        <dbReference type="ARBA" id="ARBA00023136"/>
    </source>
</evidence>
<evidence type="ECO:0000256" key="2">
    <source>
        <dbReference type="ARBA" id="ARBA00009012"/>
    </source>
</evidence>
<proteinExistence type="inferred from homology"/>
<feature type="transmembrane region" description="Helical" evidence="6">
    <location>
        <begin position="203"/>
        <end position="224"/>
    </location>
</feature>
<feature type="transmembrane region" description="Helical" evidence="6">
    <location>
        <begin position="74"/>
        <end position="92"/>
    </location>
</feature>
<dbReference type="EMBL" id="VEPZ02001746">
    <property type="protein sequence ID" value="KAE8658273.1"/>
    <property type="molecule type" value="Genomic_DNA"/>
</dbReference>
<dbReference type="Pfam" id="PF01940">
    <property type="entry name" value="DUF92"/>
    <property type="match status" value="1"/>
</dbReference>
<gene>
    <name evidence="7" type="ORF">F3Y22_tig00116973pilonHSYRG00093</name>
</gene>
<dbReference type="GO" id="GO:0016020">
    <property type="term" value="C:membrane"/>
    <property type="evidence" value="ECO:0007669"/>
    <property type="project" value="UniProtKB-SubCell"/>
</dbReference>
<feature type="transmembrane region" description="Helical" evidence="6">
    <location>
        <begin position="35"/>
        <end position="62"/>
    </location>
</feature>